<sequence>MKKDSKKNKKIFGYIIILLGLIILAFPIAKRFYSDIENKMVYEKVLKSQAEEDKEILDEVEKRAIAYNETIKDSDISMTDPFEVGDFGSKSILDNPDDIFAYIEIPKLGKVIPIYLDASYDHIAWGLGQVSGSSIPVGGESTRSVLAGHRGWWADTMLLYADDLVNGDLIYIKRADRTLTYKVFSKEVIGPFDWESLRIEKGEDIITLLTCHPFFWPRPNRLLVNARRVEDEKNPTENQKTEKIEVSENVKITNYIYVGFMIIDFILIIFVVSRIIKLIKNRKIS</sequence>
<dbReference type="SUPFAM" id="SSF63817">
    <property type="entry name" value="Sortase"/>
    <property type="match status" value="1"/>
</dbReference>
<organism evidence="3 4">
    <name type="scientific">Anaerococcus faecalis</name>
    <dbReference type="NCBI Taxonomy" id="2742993"/>
    <lineage>
        <taxon>Bacteria</taxon>
        <taxon>Bacillati</taxon>
        <taxon>Bacillota</taxon>
        <taxon>Tissierellia</taxon>
        <taxon>Tissierellales</taxon>
        <taxon>Peptoniphilaceae</taxon>
        <taxon>Anaerococcus</taxon>
    </lineage>
</organism>
<dbReference type="Pfam" id="PF04203">
    <property type="entry name" value="Sortase"/>
    <property type="match status" value="1"/>
</dbReference>
<comment type="caution">
    <text evidence="3">The sequence shown here is derived from an EMBL/GenBank/DDBJ whole genome shotgun (WGS) entry which is preliminary data.</text>
</comment>
<dbReference type="NCBIfam" id="TIGR01076">
    <property type="entry name" value="sortase_fam"/>
    <property type="match status" value="1"/>
</dbReference>
<feature type="transmembrane region" description="Helical" evidence="2">
    <location>
        <begin position="12"/>
        <end position="29"/>
    </location>
</feature>
<gene>
    <name evidence="3" type="ORF">HV819_03645</name>
</gene>
<dbReference type="Gene3D" id="2.40.260.10">
    <property type="entry name" value="Sortase"/>
    <property type="match status" value="1"/>
</dbReference>
<keyword evidence="1" id="KW-0378">Hydrolase</keyword>
<keyword evidence="4" id="KW-1185">Reference proteome</keyword>
<reference evidence="3 4" key="1">
    <citation type="submission" date="2020-06" db="EMBL/GenBank/DDBJ databases">
        <title>Anaerococcus sp. nov., isolated form swine feces.</title>
        <authorList>
            <person name="Yu S."/>
        </authorList>
    </citation>
    <scope>NUCLEOTIDE SEQUENCE [LARGE SCALE GENOMIC DNA]</scope>
    <source>
        <strain evidence="3 4">AGMB00486</strain>
    </source>
</reference>
<accession>A0ABX2N8T1</accession>
<evidence type="ECO:0000313" key="3">
    <source>
        <dbReference type="EMBL" id="NVF11085.1"/>
    </source>
</evidence>
<dbReference type="NCBIfam" id="NF033745">
    <property type="entry name" value="class_C_sortase"/>
    <property type="match status" value="1"/>
</dbReference>
<dbReference type="InterPro" id="IPR023365">
    <property type="entry name" value="Sortase_dom-sf"/>
</dbReference>
<keyword evidence="2" id="KW-1133">Transmembrane helix</keyword>
<dbReference type="RefSeq" id="WP_176269540.1">
    <property type="nucleotide sequence ID" value="NZ_JABVBA010000003.1"/>
</dbReference>
<dbReference type="InterPro" id="IPR005754">
    <property type="entry name" value="Sortase"/>
</dbReference>
<evidence type="ECO:0000313" key="4">
    <source>
        <dbReference type="Proteomes" id="UP000540919"/>
    </source>
</evidence>
<protein>
    <submittedName>
        <fullName evidence="3">Class C sortase</fullName>
    </submittedName>
</protein>
<dbReference type="Proteomes" id="UP000540919">
    <property type="component" value="Unassembled WGS sequence"/>
</dbReference>
<keyword evidence="2" id="KW-0812">Transmembrane</keyword>
<dbReference type="InterPro" id="IPR042002">
    <property type="entry name" value="Sortase_C"/>
</dbReference>
<keyword evidence="2" id="KW-0472">Membrane</keyword>
<proteinExistence type="predicted"/>
<dbReference type="EMBL" id="JABVBA010000003">
    <property type="protein sequence ID" value="NVF11085.1"/>
    <property type="molecule type" value="Genomic_DNA"/>
</dbReference>
<name>A0ABX2N8T1_9FIRM</name>
<evidence type="ECO:0000256" key="2">
    <source>
        <dbReference type="SAM" id="Phobius"/>
    </source>
</evidence>
<dbReference type="CDD" id="cd05827">
    <property type="entry name" value="Sortase_C"/>
    <property type="match status" value="1"/>
</dbReference>
<evidence type="ECO:0000256" key="1">
    <source>
        <dbReference type="ARBA" id="ARBA00022801"/>
    </source>
</evidence>
<feature type="transmembrane region" description="Helical" evidence="2">
    <location>
        <begin position="255"/>
        <end position="276"/>
    </location>
</feature>